<keyword evidence="2" id="KW-0378">Hydrolase</keyword>
<dbReference type="GO" id="GO:0047570">
    <property type="term" value="F:3-oxoadipate enol-lactonase activity"/>
    <property type="evidence" value="ECO:0007669"/>
    <property type="project" value="UniProtKB-EC"/>
</dbReference>
<evidence type="ECO:0000313" key="3">
    <source>
        <dbReference type="Proteomes" id="UP000220836"/>
    </source>
</evidence>
<name>A0A238K969_9RHOB</name>
<sequence>MTDTLTLQDGISINYRIDGPEGADWIILSNSLATDLRLWDAEVEYLSQSMRVLRYDTRGHGQSDASPAPYTFDLLCGDLVALMDHLSIEKADIMGISLGGMIALAMGINHPERVGRILCCDARADAPATYKAIWDGNIARLHSDGLATLCEPTLQRWFTEPFLAEPASKPKLDVVRAMFNATAPDGYEGVARCLQSLDLLADLSKITQPVLYVTGAGDMAAPVAVMQAMSDATPNSRFDVIESAAHLSNLEQPKAFEMIISDFLALSA</sequence>
<evidence type="ECO:0000259" key="1">
    <source>
        <dbReference type="Pfam" id="PF00561"/>
    </source>
</evidence>
<organism evidence="2 3">
    <name type="scientific">Pelagimonas varians</name>
    <dbReference type="NCBI Taxonomy" id="696760"/>
    <lineage>
        <taxon>Bacteria</taxon>
        <taxon>Pseudomonadati</taxon>
        <taxon>Pseudomonadota</taxon>
        <taxon>Alphaproteobacteria</taxon>
        <taxon>Rhodobacterales</taxon>
        <taxon>Roseobacteraceae</taxon>
        <taxon>Pelagimonas</taxon>
    </lineage>
</organism>
<protein>
    <submittedName>
        <fullName evidence="2">3-oxoadipate enol-lactonase 2</fullName>
        <ecNumber evidence="2">3.1.1.24</ecNumber>
    </submittedName>
</protein>
<dbReference type="InterPro" id="IPR000073">
    <property type="entry name" value="AB_hydrolase_1"/>
</dbReference>
<dbReference type="AlphaFoldDB" id="A0A238K969"/>
<dbReference type="InterPro" id="IPR050471">
    <property type="entry name" value="AB_hydrolase"/>
</dbReference>
<reference evidence="2 3" key="1">
    <citation type="submission" date="2017-05" db="EMBL/GenBank/DDBJ databases">
        <authorList>
            <person name="Song R."/>
            <person name="Chenine A.L."/>
            <person name="Ruprecht R.M."/>
        </authorList>
    </citation>
    <scope>NUCLEOTIDE SEQUENCE [LARGE SCALE GENOMIC DNA]</scope>
    <source>
        <strain evidence="2 3">CECT 8663</strain>
    </source>
</reference>
<dbReference type="PANTHER" id="PTHR43433:SF5">
    <property type="entry name" value="AB HYDROLASE-1 DOMAIN-CONTAINING PROTEIN"/>
    <property type="match status" value="1"/>
</dbReference>
<dbReference type="PRINTS" id="PR00111">
    <property type="entry name" value="ABHYDROLASE"/>
</dbReference>
<dbReference type="EC" id="3.1.1.24" evidence="2"/>
<gene>
    <name evidence="2" type="primary">catD_2</name>
    <name evidence="2" type="ORF">PEV8663_01718</name>
</gene>
<dbReference type="InterPro" id="IPR029058">
    <property type="entry name" value="AB_hydrolase_fold"/>
</dbReference>
<keyword evidence="3" id="KW-1185">Reference proteome</keyword>
<evidence type="ECO:0000313" key="2">
    <source>
        <dbReference type="EMBL" id="SMX39450.1"/>
    </source>
</evidence>
<accession>A0A238K969</accession>
<dbReference type="Proteomes" id="UP000220836">
    <property type="component" value="Unassembled WGS sequence"/>
</dbReference>
<dbReference type="Pfam" id="PF00561">
    <property type="entry name" value="Abhydrolase_1"/>
    <property type="match status" value="1"/>
</dbReference>
<feature type="domain" description="AB hydrolase-1" evidence="1">
    <location>
        <begin position="25"/>
        <end position="252"/>
    </location>
</feature>
<dbReference type="PANTHER" id="PTHR43433">
    <property type="entry name" value="HYDROLASE, ALPHA/BETA FOLD FAMILY PROTEIN"/>
    <property type="match status" value="1"/>
</dbReference>
<dbReference type="OrthoDB" id="9785847at2"/>
<dbReference type="SUPFAM" id="SSF53474">
    <property type="entry name" value="alpha/beta-Hydrolases"/>
    <property type="match status" value="1"/>
</dbReference>
<dbReference type="EMBL" id="FXYH01000005">
    <property type="protein sequence ID" value="SMX39450.1"/>
    <property type="molecule type" value="Genomic_DNA"/>
</dbReference>
<dbReference type="RefSeq" id="WP_097804231.1">
    <property type="nucleotide sequence ID" value="NZ_FXYH01000005.1"/>
</dbReference>
<dbReference type="Gene3D" id="3.40.50.1820">
    <property type="entry name" value="alpha/beta hydrolase"/>
    <property type="match status" value="1"/>
</dbReference>
<proteinExistence type="predicted"/>